<dbReference type="EMBL" id="BGZK01000002">
    <property type="protein sequence ID" value="GBO99022.1"/>
    <property type="molecule type" value="Genomic_DNA"/>
</dbReference>
<organism evidence="2 3">
    <name type="scientific">Eumeta variegata</name>
    <name type="common">Bagworm moth</name>
    <name type="synonym">Eumeta japonica</name>
    <dbReference type="NCBI Taxonomy" id="151549"/>
    <lineage>
        <taxon>Eukaryota</taxon>
        <taxon>Metazoa</taxon>
        <taxon>Ecdysozoa</taxon>
        <taxon>Arthropoda</taxon>
        <taxon>Hexapoda</taxon>
        <taxon>Insecta</taxon>
        <taxon>Pterygota</taxon>
        <taxon>Neoptera</taxon>
        <taxon>Endopterygota</taxon>
        <taxon>Lepidoptera</taxon>
        <taxon>Glossata</taxon>
        <taxon>Ditrysia</taxon>
        <taxon>Tineoidea</taxon>
        <taxon>Psychidae</taxon>
        <taxon>Oiketicinae</taxon>
        <taxon>Eumeta</taxon>
    </lineage>
</organism>
<dbReference type="Gene3D" id="2.60.40.10">
    <property type="entry name" value="Immunoglobulins"/>
    <property type="match status" value="1"/>
</dbReference>
<dbReference type="InterPro" id="IPR007110">
    <property type="entry name" value="Ig-like_dom"/>
</dbReference>
<dbReference type="PROSITE" id="PS50835">
    <property type="entry name" value="IG_LIKE"/>
    <property type="match status" value="1"/>
</dbReference>
<protein>
    <recommendedName>
        <fullName evidence="1">Ig-like domain-containing protein</fullName>
    </recommendedName>
</protein>
<dbReference type="AlphaFoldDB" id="A0A4C1S9W8"/>
<dbReference type="SUPFAM" id="SSF48726">
    <property type="entry name" value="Immunoglobulin"/>
    <property type="match status" value="1"/>
</dbReference>
<keyword evidence="3" id="KW-1185">Reference proteome</keyword>
<dbReference type="OrthoDB" id="6429135at2759"/>
<dbReference type="Proteomes" id="UP000299102">
    <property type="component" value="Unassembled WGS sequence"/>
</dbReference>
<evidence type="ECO:0000313" key="3">
    <source>
        <dbReference type="Proteomes" id="UP000299102"/>
    </source>
</evidence>
<sequence>MDVPWEPEVRPSQAVSGGAAVLACWVPAPVRPHIAVTRWYKDGNVLMPLASETGIAVGKYSCLSYENLMLVLSCAPVPISYCRCALVRDE</sequence>
<accession>A0A4C1S9W8</accession>
<dbReference type="InterPro" id="IPR036179">
    <property type="entry name" value="Ig-like_dom_sf"/>
</dbReference>
<dbReference type="InterPro" id="IPR013783">
    <property type="entry name" value="Ig-like_fold"/>
</dbReference>
<evidence type="ECO:0000313" key="2">
    <source>
        <dbReference type="EMBL" id="GBO99022.1"/>
    </source>
</evidence>
<comment type="caution">
    <text evidence="2">The sequence shown here is derived from an EMBL/GenBank/DDBJ whole genome shotgun (WGS) entry which is preliminary data.</text>
</comment>
<reference evidence="2 3" key="1">
    <citation type="journal article" date="2019" name="Commun. Biol.">
        <title>The bagworm genome reveals a unique fibroin gene that provides high tensile strength.</title>
        <authorList>
            <person name="Kono N."/>
            <person name="Nakamura H."/>
            <person name="Ohtoshi R."/>
            <person name="Tomita M."/>
            <person name="Numata K."/>
            <person name="Arakawa K."/>
        </authorList>
    </citation>
    <scope>NUCLEOTIDE SEQUENCE [LARGE SCALE GENOMIC DNA]</scope>
</reference>
<proteinExistence type="predicted"/>
<name>A0A4C1S9W8_EUMVA</name>
<feature type="domain" description="Ig-like" evidence="1">
    <location>
        <begin position="7"/>
        <end position="62"/>
    </location>
</feature>
<gene>
    <name evidence="2" type="ORF">EVAR_386_1</name>
</gene>
<evidence type="ECO:0000259" key="1">
    <source>
        <dbReference type="PROSITE" id="PS50835"/>
    </source>
</evidence>